<evidence type="ECO:0000256" key="2">
    <source>
        <dbReference type="ARBA" id="ARBA00022679"/>
    </source>
</evidence>
<dbReference type="SUPFAM" id="SSF51161">
    <property type="entry name" value="Trimeric LpxA-like enzymes"/>
    <property type="match status" value="1"/>
</dbReference>
<accession>A0A939RX15</accession>
<dbReference type="PANTHER" id="PTHR23416:SF23">
    <property type="entry name" value="ACETYLTRANSFERASE C18B11.09C-RELATED"/>
    <property type="match status" value="1"/>
</dbReference>
<dbReference type="Gene3D" id="2.160.10.10">
    <property type="entry name" value="Hexapeptide repeat proteins"/>
    <property type="match status" value="1"/>
</dbReference>
<evidence type="ECO:0000256" key="3">
    <source>
        <dbReference type="ARBA" id="ARBA00022737"/>
    </source>
</evidence>
<comment type="similarity">
    <text evidence="1">Belongs to the transferase hexapeptide repeat family.</text>
</comment>
<protein>
    <submittedName>
        <fullName evidence="4">Sugar O-acetyltransferase</fullName>
    </submittedName>
</protein>
<comment type="caution">
    <text evidence="4">The sequence shown here is derived from an EMBL/GenBank/DDBJ whole genome shotgun (WGS) entry which is preliminary data.</text>
</comment>
<dbReference type="PANTHER" id="PTHR23416">
    <property type="entry name" value="SIALIC ACID SYNTHASE-RELATED"/>
    <property type="match status" value="1"/>
</dbReference>
<evidence type="ECO:0000313" key="4">
    <source>
        <dbReference type="EMBL" id="MBO1804233.1"/>
    </source>
</evidence>
<keyword evidence="5" id="KW-1185">Reference proteome</keyword>
<dbReference type="Pfam" id="PF00132">
    <property type="entry name" value="Hexapep"/>
    <property type="match status" value="1"/>
</dbReference>
<dbReference type="Pfam" id="PF14602">
    <property type="entry name" value="Hexapep_2"/>
    <property type="match status" value="1"/>
</dbReference>
<name>A0A939RX15_9MICO</name>
<dbReference type="EMBL" id="JAGDYL010000004">
    <property type="protein sequence ID" value="MBO1804233.1"/>
    <property type="molecule type" value="Genomic_DNA"/>
</dbReference>
<keyword evidence="2" id="KW-0808">Transferase</keyword>
<dbReference type="AlphaFoldDB" id="A0A939RX15"/>
<dbReference type="InterPro" id="IPR011004">
    <property type="entry name" value="Trimer_LpxA-like_sf"/>
</dbReference>
<dbReference type="RefSeq" id="WP_208044729.1">
    <property type="nucleotide sequence ID" value="NZ_JAGDYL010000004.1"/>
</dbReference>
<keyword evidence="3" id="KW-0677">Repeat</keyword>
<evidence type="ECO:0000313" key="5">
    <source>
        <dbReference type="Proteomes" id="UP000664398"/>
    </source>
</evidence>
<reference evidence="4" key="1">
    <citation type="submission" date="2021-03" db="EMBL/GenBank/DDBJ databases">
        <title>Leucobacter chromiisoli sp. nov., isolated from chromium-containing soil of chemical plant.</title>
        <authorList>
            <person name="Xu Z."/>
        </authorList>
    </citation>
    <scope>NUCLEOTIDE SEQUENCE</scope>
    <source>
        <strain evidence="4">A2</strain>
    </source>
</reference>
<organism evidence="4 5">
    <name type="scientific">Leucobacter ruminantium</name>
    <dbReference type="NCBI Taxonomy" id="1289170"/>
    <lineage>
        <taxon>Bacteria</taxon>
        <taxon>Bacillati</taxon>
        <taxon>Actinomycetota</taxon>
        <taxon>Actinomycetes</taxon>
        <taxon>Micrococcales</taxon>
        <taxon>Microbacteriaceae</taxon>
        <taxon>Leucobacter</taxon>
    </lineage>
</organism>
<dbReference type="InterPro" id="IPR051159">
    <property type="entry name" value="Hexapeptide_acetyltransf"/>
</dbReference>
<dbReference type="CDD" id="cd03357">
    <property type="entry name" value="LbH_MAT_GAT"/>
    <property type="match status" value="1"/>
</dbReference>
<dbReference type="InterPro" id="IPR001451">
    <property type="entry name" value="Hexapep"/>
</dbReference>
<proteinExistence type="inferred from homology"/>
<dbReference type="InterPro" id="IPR018357">
    <property type="entry name" value="Hexapep_transf_CS"/>
</dbReference>
<evidence type="ECO:0000256" key="1">
    <source>
        <dbReference type="ARBA" id="ARBA00007274"/>
    </source>
</evidence>
<sequence length="187" mass="19882">MDTDQFLAQMHTGLAATPGGELAQKMHELADEAIRICMELNTRYTRVEERVGIMSRLTGRAVPESLTIFPPFTADCGKNLVFGERVFVNSGCRFQDQGGITIGDDALIGHNVVIATLNHSLDPSRRATTEPAPVRIGARVWVGANATVLPGVTIGEGSIVAAGAVVTKDVPPRTVVAGVPARPIREV</sequence>
<dbReference type="GO" id="GO:0008374">
    <property type="term" value="F:O-acyltransferase activity"/>
    <property type="evidence" value="ECO:0007669"/>
    <property type="project" value="TreeGrafter"/>
</dbReference>
<gene>
    <name evidence="4" type="ORF">J4H91_02720</name>
</gene>
<dbReference type="Proteomes" id="UP000664398">
    <property type="component" value="Unassembled WGS sequence"/>
</dbReference>
<dbReference type="PROSITE" id="PS00101">
    <property type="entry name" value="HEXAPEP_TRANSFERASES"/>
    <property type="match status" value="1"/>
</dbReference>